<dbReference type="EMBL" id="FJOG01000003">
    <property type="protein sequence ID" value="CZR53016.1"/>
    <property type="molecule type" value="Genomic_DNA"/>
</dbReference>
<dbReference type="Pfam" id="PF01794">
    <property type="entry name" value="Ferric_reduct"/>
    <property type="match status" value="1"/>
</dbReference>
<comment type="similarity">
    <text evidence="2">Belongs to the ferric reductase (FRE) family.</text>
</comment>
<evidence type="ECO:0000256" key="8">
    <source>
        <dbReference type="ARBA" id="ARBA00023065"/>
    </source>
</evidence>
<dbReference type="GO" id="GO:0005886">
    <property type="term" value="C:plasma membrane"/>
    <property type="evidence" value="ECO:0007669"/>
    <property type="project" value="TreeGrafter"/>
</dbReference>
<dbReference type="GO" id="GO:0015677">
    <property type="term" value="P:copper ion import"/>
    <property type="evidence" value="ECO:0007669"/>
    <property type="project" value="TreeGrafter"/>
</dbReference>
<dbReference type="SFLD" id="SFLDS00052">
    <property type="entry name" value="Ferric_Reductase_Domain"/>
    <property type="match status" value="1"/>
</dbReference>
<name>A0A1L7WJS8_9HELO</name>
<dbReference type="Proteomes" id="UP000184330">
    <property type="component" value="Unassembled WGS sequence"/>
</dbReference>
<feature type="domain" description="FAD-binding FR-type" evidence="13">
    <location>
        <begin position="440"/>
        <end position="625"/>
    </location>
</feature>
<evidence type="ECO:0000256" key="4">
    <source>
        <dbReference type="ARBA" id="ARBA00022692"/>
    </source>
</evidence>
<dbReference type="CDD" id="cd06186">
    <property type="entry name" value="NOX_Duox_like_FAD_NADP"/>
    <property type="match status" value="1"/>
</dbReference>
<keyword evidence="8" id="KW-0406">Ion transport</keyword>
<evidence type="ECO:0000256" key="2">
    <source>
        <dbReference type="ARBA" id="ARBA00006278"/>
    </source>
</evidence>
<protein>
    <recommendedName>
        <fullName evidence="13">FAD-binding FR-type domain-containing protein</fullName>
    </recommendedName>
</protein>
<feature type="signal peptide" evidence="12">
    <location>
        <begin position="1"/>
        <end position="19"/>
    </location>
</feature>
<accession>A0A1L7WJS8</accession>
<dbReference type="InterPro" id="IPR017927">
    <property type="entry name" value="FAD-bd_FR_type"/>
</dbReference>
<comment type="subcellular location">
    <subcellularLocation>
        <location evidence="1">Membrane</location>
        <topology evidence="1">Multi-pass membrane protein</topology>
    </subcellularLocation>
</comment>
<gene>
    <name evidence="14" type="ORF">PAC_02894</name>
</gene>
<dbReference type="GO" id="GO:0000293">
    <property type="term" value="F:ferric-chelate reductase activity"/>
    <property type="evidence" value="ECO:0007669"/>
    <property type="project" value="UniProtKB-ARBA"/>
</dbReference>
<keyword evidence="5" id="KW-0249">Electron transport</keyword>
<dbReference type="GO" id="GO:0006879">
    <property type="term" value="P:intracellular iron ion homeostasis"/>
    <property type="evidence" value="ECO:0007669"/>
    <property type="project" value="TreeGrafter"/>
</dbReference>
<organism evidence="14 15">
    <name type="scientific">Phialocephala subalpina</name>
    <dbReference type="NCBI Taxonomy" id="576137"/>
    <lineage>
        <taxon>Eukaryota</taxon>
        <taxon>Fungi</taxon>
        <taxon>Dikarya</taxon>
        <taxon>Ascomycota</taxon>
        <taxon>Pezizomycotina</taxon>
        <taxon>Leotiomycetes</taxon>
        <taxon>Helotiales</taxon>
        <taxon>Mollisiaceae</taxon>
        <taxon>Phialocephala</taxon>
        <taxon>Phialocephala fortinii species complex</taxon>
    </lineage>
</organism>
<dbReference type="Pfam" id="PF08022">
    <property type="entry name" value="FAD_binding_8"/>
    <property type="match status" value="1"/>
</dbReference>
<keyword evidence="10" id="KW-0325">Glycoprotein</keyword>
<dbReference type="OrthoDB" id="167398at2759"/>
<dbReference type="InterPro" id="IPR051410">
    <property type="entry name" value="Ferric/Cupric_Reductase"/>
</dbReference>
<dbReference type="SUPFAM" id="SSF52343">
    <property type="entry name" value="Ferredoxin reductase-like, C-terminal NADP-linked domain"/>
    <property type="match status" value="1"/>
</dbReference>
<feature type="transmembrane region" description="Helical" evidence="11">
    <location>
        <begin position="328"/>
        <end position="345"/>
    </location>
</feature>
<evidence type="ECO:0000313" key="14">
    <source>
        <dbReference type="EMBL" id="CZR53016.1"/>
    </source>
</evidence>
<dbReference type="GO" id="GO:0006826">
    <property type="term" value="P:iron ion transport"/>
    <property type="evidence" value="ECO:0007669"/>
    <property type="project" value="TreeGrafter"/>
</dbReference>
<feature type="transmembrane region" description="Helical" evidence="11">
    <location>
        <begin position="401"/>
        <end position="421"/>
    </location>
</feature>
<keyword evidence="6 11" id="KW-1133">Transmembrane helix</keyword>
<evidence type="ECO:0000313" key="15">
    <source>
        <dbReference type="Proteomes" id="UP000184330"/>
    </source>
</evidence>
<feature type="chain" id="PRO_5012950684" description="FAD-binding FR-type domain-containing protein" evidence="12">
    <location>
        <begin position="20"/>
        <end position="768"/>
    </location>
</feature>
<dbReference type="InterPro" id="IPR013121">
    <property type="entry name" value="Fe_red_NAD-bd_6"/>
</dbReference>
<evidence type="ECO:0000256" key="10">
    <source>
        <dbReference type="ARBA" id="ARBA00023180"/>
    </source>
</evidence>
<evidence type="ECO:0000259" key="13">
    <source>
        <dbReference type="PROSITE" id="PS51384"/>
    </source>
</evidence>
<reference evidence="14 15" key="1">
    <citation type="submission" date="2016-03" db="EMBL/GenBank/DDBJ databases">
        <authorList>
            <person name="Ploux O."/>
        </authorList>
    </citation>
    <scope>NUCLEOTIDE SEQUENCE [LARGE SCALE GENOMIC DNA]</scope>
    <source>
        <strain evidence="14 15">UAMH 11012</strain>
    </source>
</reference>
<keyword evidence="12" id="KW-0732">Signal</keyword>
<dbReference type="SFLD" id="SFLDG01168">
    <property type="entry name" value="Ferric_reductase_subgroup_(FRE"/>
    <property type="match status" value="1"/>
</dbReference>
<evidence type="ECO:0000256" key="5">
    <source>
        <dbReference type="ARBA" id="ARBA00022982"/>
    </source>
</evidence>
<proteinExistence type="inferred from homology"/>
<keyword evidence="3" id="KW-0813">Transport</keyword>
<evidence type="ECO:0000256" key="7">
    <source>
        <dbReference type="ARBA" id="ARBA00023002"/>
    </source>
</evidence>
<dbReference type="Pfam" id="PF08030">
    <property type="entry name" value="NAD_binding_6"/>
    <property type="match status" value="1"/>
</dbReference>
<dbReference type="Gene3D" id="3.40.50.80">
    <property type="entry name" value="Nucleotide-binding domain of ferredoxin-NADP reductase (FNR) module"/>
    <property type="match status" value="1"/>
</dbReference>
<dbReference type="InterPro" id="IPR039261">
    <property type="entry name" value="FNR_nucleotide-bd"/>
</dbReference>
<dbReference type="InterPro" id="IPR013112">
    <property type="entry name" value="FAD-bd_8"/>
</dbReference>
<feature type="transmembrane region" description="Helical" evidence="11">
    <location>
        <begin position="375"/>
        <end position="394"/>
    </location>
</feature>
<feature type="transmembrane region" description="Helical" evidence="11">
    <location>
        <begin position="177"/>
        <end position="196"/>
    </location>
</feature>
<dbReference type="AlphaFoldDB" id="A0A1L7WJS8"/>
<dbReference type="PROSITE" id="PS51384">
    <property type="entry name" value="FAD_FR"/>
    <property type="match status" value="1"/>
</dbReference>
<keyword evidence="15" id="KW-1185">Reference proteome</keyword>
<dbReference type="PANTHER" id="PTHR32361:SF9">
    <property type="entry name" value="FERRIC REDUCTASE TRANSMEMBRANE COMPONENT 3-RELATED"/>
    <property type="match status" value="1"/>
</dbReference>
<dbReference type="InterPro" id="IPR013130">
    <property type="entry name" value="Fe3_Rdtase_TM_dom"/>
</dbReference>
<sequence length="768" mass="85150">MRPHTILLGLSVLITGSVAATSAAAQSGSGTASSGKGLVGLGRKVFEPSCCYACQSSLWALQLPCTPQQYVELKVGNPPLCHAKYPPYLQSLAYCMEVKCAADNLVSPAQVEACWKNVAGDGLEVPTLEASLPKAAPTHQLAYNATSLNTTMLVNDQMYENSKRTIEAYVRQESAHARYGTVLIVSAVGVCFLIGFKRVLNYYFPALGPPRFISNLFSKYVFEPALIGSLHLKKFPLSLGYIPSRWLSILILGYTALNAALCSVNYPTTSNNTWYVSEHKQQLSAVADRLGVLSFANIALTIMFSGRNSPLIYITGANRTDIITIHRWVSRIAALQGLIHVLLYWQNTNPVGWEMFTTAANIRVLAFTPGYWENGVYGIVGLSFIAFVFSMLPLRTHLYEIFLLFHIGLAILTLYGLWWHIMYRFHHTYGYQTWLYIAFAMWAFDRIVRPIRIILLNWKSWLIRSHPSAIVELLPGDQFIKVTAFPSRKWDFASGQHCFLYFPTLLTNPFQSHPFSIAGWNHGSKFNPYPSNDSDFSLAPLDSSDDFVDLAAVTRPPKSYPGAPIELTSQASRPVHNYAKPQPSISFIIRPEKGLTKVLHKKLLKSRKARIPVIIEGPYGHTPTSSLQRADTIIAIAGGIGITGIVSHLQTYLESLGSKDEGRTTRFCLYWKAREESIVEAIESQLGDIEELRRKGVEINIFCGGRNQKMNVDDVVKGEVLGEASAGRKTCVITCGPGAMSDSIRASVVECIGKKGVSVEYIEEAFCW</sequence>
<dbReference type="STRING" id="576137.A0A1L7WJS8"/>
<evidence type="ECO:0000256" key="9">
    <source>
        <dbReference type="ARBA" id="ARBA00023136"/>
    </source>
</evidence>
<evidence type="ECO:0000256" key="12">
    <source>
        <dbReference type="SAM" id="SignalP"/>
    </source>
</evidence>
<dbReference type="PANTHER" id="PTHR32361">
    <property type="entry name" value="FERRIC/CUPRIC REDUCTASE TRANSMEMBRANE COMPONENT"/>
    <property type="match status" value="1"/>
</dbReference>
<keyword evidence="4 11" id="KW-0812">Transmembrane</keyword>
<evidence type="ECO:0000256" key="11">
    <source>
        <dbReference type="SAM" id="Phobius"/>
    </source>
</evidence>
<keyword evidence="7" id="KW-0560">Oxidoreductase</keyword>
<keyword evidence="9 11" id="KW-0472">Membrane</keyword>
<evidence type="ECO:0000256" key="6">
    <source>
        <dbReference type="ARBA" id="ARBA00022989"/>
    </source>
</evidence>
<evidence type="ECO:0000256" key="1">
    <source>
        <dbReference type="ARBA" id="ARBA00004141"/>
    </source>
</evidence>
<feature type="transmembrane region" description="Helical" evidence="11">
    <location>
        <begin position="246"/>
        <end position="266"/>
    </location>
</feature>
<evidence type="ECO:0000256" key="3">
    <source>
        <dbReference type="ARBA" id="ARBA00022448"/>
    </source>
</evidence>